<dbReference type="SUPFAM" id="SSF53850">
    <property type="entry name" value="Periplasmic binding protein-like II"/>
    <property type="match status" value="1"/>
</dbReference>
<evidence type="ECO:0000256" key="1">
    <source>
        <dbReference type="SAM" id="SignalP"/>
    </source>
</evidence>
<evidence type="ECO:0000313" key="2">
    <source>
        <dbReference type="EMBL" id="GAA0543165.1"/>
    </source>
</evidence>
<protein>
    <recommendedName>
        <fullName evidence="4">Amino acid ABC transporter</fullName>
    </recommendedName>
</protein>
<evidence type="ECO:0008006" key="4">
    <source>
        <dbReference type="Google" id="ProtNLM"/>
    </source>
</evidence>
<sequence length="273" mass="30800">MQCFNVKPLSLHLSAVLVLAICHPLGADVLKPATEAIAAQPVLTFCYEDKQLLPYYTENSRDIPDRPGATIEHLKIAAEQVGITIKLTRMPWLRCLQQLEDNSVDALVAAYDKDRAHYTEYPKRSDGSADPSLAINQLGLCLAHRFDNPIEHKIAAQQQLTVSRPLGYKPIPFPENTLLIGAQSPDNALDLVINGRVDATTVLCQLNGVDARERHLNLLPLQLLYPPLHQSFGYLMLSKAFYHQHRQLSEQLWQTLPQTLNKLRYLEYLSYPD</sequence>
<dbReference type="RefSeq" id="WP_226765365.1">
    <property type="nucleotide sequence ID" value="NZ_BAAAEO010000001.1"/>
</dbReference>
<proteinExistence type="predicted"/>
<evidence type="ECO:0000313" key="3">
    <source>
        <dbReference type="Proteomes" id="UP001501169"/>
    </source>
</evidence>
<dbReference type="Proteomes" id="UP001501169">
    <property type="component" value="Unassembled WGS sequence"/>
</dbReference>
<feature type="chain" id="PRO_5045040383" description="Amino acid ABC transporter" evidence="1">
    <location>
        <begin position="28"/>
        <end position="273"/>
    </location>
</feature>
<organism evidence="2 3">
    <name type="scientific">Rheinheimera aquimaris</name>
    <dbReference type="NCBI Taxonomy" id="412437"/>
    <lineage>
        <taxon>Bacteria</taxon>
        <taxon>Pseudomonadati</taxon>
        <taxon>Pseudomonadota</taxon>
        <taxon>Gammaproteobacteria</taxon>
        <taxon>Chromatiales</taxon>
        <taxon>Chromatiaceae</taxon>
        <taxon>Rheinheimera</taxon>
    </lineage>
</organism>
<gene>
    <name evidence="2" type="ORF">GCM10009098_08520</name>
</gene>
<comment type="caution">
    <text evidence="2">The sequence shown here is derived from an EMBL/GenBank/DDBJ whole genome shotgun (WGS) entry which is preliminary data.</text>
</comment>
<dbReference type="Gene3D" id="3.40.190.10">
    <property type="entry name" value="Periplasmic binding protein-like II"/>
    <property type="match status" value="1"/>
</dbReference>
<keyword evidence="1" id="KW-0732">Signal</keyword>
<keyword evidence="3" id="KW-1185">Reference proteome</keyword>
<dbReference type="EMBL" id="BAAAEO010000001">
    <property type="protein sequence ID" value="GAA0543165.1"/>
    <property type="molecule type" value="Genomic_DNA"/>
</dbReference>
<reference evidence="3" key="1">
    <citation type="journal article" date="2019" name="Int. J. Syst. Evol. Microbiol.">
        <title>The Global Catalogue of Microorganisms (GCM) 10K type strain sequencing project: providing services to taxonomists for standard genome sequencing and annotation.</title>
        <authorList>
            <consortium name="The Broad Institute Genomics Platform"/>
            <consortium name="The Broad Institute Genome Sequencing Center for Infectious Disease"/>
            <person name="Wu L."/>
            <person name="Ma J."/>
        </authorList>
    </citation>
    <scope>NUCLEOTIDE SEQUENCE [LARGE SCALE GENOMIC DNA]</scope>
    <source>
        <strain evidence="3">JCM 14331</strain>
    </source>
</reference>
<feature type="signal peptide" evidence="1">
    <location>
        <begin position="1"/>
        <end position="27"/>
    </location>
</feature>
<accession>A0ABP3NFJ1</accession>
<name>A0ABP3NFJ1_9GAMM</name>